<evidence type="ECO:0000313" key="2">
    <source>
        <dbReference type="Proteomes" id="UP000054928"/>
    </source>
</evidence>
<dbReference type="EMBL" id="CCYD01000207">
    <property type="protein sequence ID" value="CEG36570.1"/>
    <property type="molecule type" value="Genomic_DNA"/>
</dbReference>
<dbReference type="AlphaFoldDB" id="A0A0P1A7G3"/>
<reference evidence="2" key="1">
    <citation type="submission" date="2014-09" db="EMBL/GenBank/DDBJ databases">
        <authorList>
            <person name="Sharma Rahul"/>
            <person name="Thines Marco"/>
        </authorList>
    </citation>
    <scope>NUCLEOTIDE SEQUENCE [LARGE SCALE GENOMIC DNA]</scope>
</reference>
<name>A0A0P1A7G3_PLAHL</name>
<dbReference type="Proteomes" id="UP000054928">
    <property type="component" value="Unassembled WGS sequence"/>
</dbReference>
<accession>A0A0P1A7G3</accession>
<evidence type="ECO:0000313" key="1">
    <source>
        <dbReference type="EMBL" id="CEG36570.1"/>
    </source>
</evidence>
<organism evidence="1 2">
    <name type="scientific">Plasmopara halstedii</name>
    <name type="common">Downy mildew of sunflower</name>
    <dbReference type="NCBI Taxonomy" id="4781"/>
    <lineage>
        <taxon>Eukaryota</taxon>
        <taxon>Sar</taxon>
        <taxon>Stramenopiles</taxon>
        <taxon>Oomycota</taxon>
        <taxon>Peronosporomycetes</taxon>
        <taxon>Peronosporales</taxon>
        <taxon>Peronosporaceae</taxon>
        <taxon>Plasmopara</taxon>
    </lineage>
</organism>
<dbReference type="RefSeq" id="XP_024572939.1">
    <property type="nucleotide sequence ID" value="XM_024721798.1"/>
</dbReference>
<proteinExistence type="predicted"/>
<dbReference type="GeneID" id="36398173"/>
<protein>
    <submittedName>
        <fullName evidence="1">Uncharacterized protein</fullName>
    </submittedName>
</protein>
<keyword evidence="2" id="KW-1185">Reference proteome</keyword>
<sequence length="101" mass="11445">MMSSFAIVCVAKQSARILCVNNPTMLKFKSAHRRLLEVLMLDFMRSSKKVLGIVVASRLFSDTFEEVKSYTGRVPKVLFSGCRQPCKCFKTEKLLNHVDAI</sequence>